<dbReference type="CDD" id="cd02966">
    <property type="entry name" value="TlpA_like_family"/>
    <property type="match status" value="1"/>
</dbReference>
<dbReference type="SUPFAM" id="SSF52833">
    <property type="entry name" value="Thioredoxin-like"/>
    <property type="match status" value="1"/>
</dbReference>
<reference evidence="3" key="2">
    <citation type="submission" date="2021-04" db="EMBL/GenBank/DDBJ databases">
        <title>Isolation and characterization of a novel species of the genus Sulfurimonas.</title>
        <authorList>
            <person name="Fukui M."/>
        </authorList>
    </citation>
    <scope>NUCLEOTIDE SEQUENCE</scope>
    <source>
        <strain evidence="3">H1576</strain>
    </source>
</reference>
<dbReference type="KEGG" id="saqt:GJV85_02240"/>
<dbReference type="PROSITE" id="PS51352">
    <property type="entry name" value="THIOREDOXIN_2"/>
    <property type="match status" value="1"/>
</dbReference>
<feature type="domain" description="Thioredoxin" evidence="2">
    <location>
        <begin position="18"/>
        <end position="163"/>
    </location>
</feature>
<evidence type="ECO:0000256" key="1">
    <source>
        <dbReference type="SAM" id="SignalP"/>
    </source>
</evidence>
<evidence type="ECO:0000313" key="3">
    <source>
        <dbReference type="EMBL" id="QSZ40982.1"/>
    </source>
</evidence>
<proteinExistence type="predicted"/>
<dbReference type="InterPro" id="IPR013740">
    <property type="entry name" value="Redoxin"/>
</dbReference>
<accession>A0A975AYK9</accession>
<dbReference type="GO" id="GO:0016491">
    <property type="term" value="F:oxidoreductase activity"/>
    <property type="evidence" value="ECO:0007669"/>
    <property type="project" value="InterPro"/>
</dbReference>
<name>A0A975AYK9_9BACT</name>
<evidence type="ECO:0000259" key="2">
    <source>
        <dbReference type="PROSITE" id="PS51352"/>
    </source>
</evidence>
<dbReference type="PANTHER" id="PTHR42852">
    <property type="entry name" value="THIOL:DISULFIDE INTERCHANGE PROTEIN DSBE"/>
    <property type="match status" value="1"/>
</dbReference>
<dbReference type="RefSeq" id="WP_207562255.1">
    <property type="nucleotide sequence ID" value="NZ_CP046072.1"/>
</dbReference>
<gene>
    <name evidence="3" type="ORF">GJV85_02240</name>
</gene>
<keyword evidence="4" id="KW-1185">Reference proteome</keyword>
<evidence type="ECO:0000313" key="4">
    <source>
        <dbReference type="Proteomes" id="UP000671852"/>
    </source>
</evidence>
<dbReference type="InterPro" id="IPR013766">
    <property type="entry name" value="Thioredoxin_domain"/>
</dbReference>
<sequence length="164" mass="18305">MKKLITLLFLTLSLLAAPKVGDKAVSFELPNLYDASKKSLNSDFEGKVILLNIWASWCPGCKEEMPLFVKLQEEFDKKDFSIVLANIDSEAINAISFLEEVDDDAILTALYDESKKLPKEYRCIGLPSSYLIDKSGTIVEVYVGALNENAIVKLKEKIKNLIGK</sequence>
<reference evidence="3" key="1">
    <citation type="submission" date="2019-11" db="EMBL/GenBank/DDBJ databases">
        <authorList>
            <person name="Kojima H."/>
        </authorList>
    </citation>
    <scope>NUCLEOTIDE SEQUENCE</scope>
    <source>
        <strain evidence="3">H1576</strain>
    </source>
</reference>
<dbReference type="Gene3D" id="3.40.30.10">
    <property type="entry name" value="Glutaredoxin"/>
    <property type="match status" value="1"/>
</dbReference>
<dbReference type="InterPro" id="IPR036249">
    <property type="entry name" value="Thioredoxin-like_sf"/>
</dbReference>
<keyword evidence="1" id="KW-0732">Signal</keyword>
<protein>
    <submittedName>
        <fullName evidence="3">Redoxin domain-containing protein</fullName>
    </submittedName>
</protein>
<feature type="chain" id="PRO_5036708736" evidence="1">
    <location>
        <begin position="17"/>
        <end position="164"/>
    </location>
</feature>
<dbReference type="AlphaFoldDB" id="A0A975AYK9"/>
<feature type="signal peptide" evidence="1">
    <location>
        <begin position="1"/>
        <end position="16"/>
    </location>
</feature>
<dbReference type="Pfam" id="PF08534">
    <property type="entry name" value="Redoxin"/>
    <property type="match status" value="1"/>
</dbReference>
<dbReference type="EMBL" id="CP046072">
    <property type="protein sequence ID" value="QSZ40982.1"/>
    <property type="molecule type" value="Genomic_DNA"/>
</dbReference>
<dbReference type="Proteomes" id="UP000671852">
    <property type="component" value="Chromosome"/>
</dbReference>
<dbReference type="InterPro" id="IPR050553">
    <property type="entry name" value="Thioredoxin_ResA/DsbE_sf"/>
</dbReference>
<dbReference type="PANTHER" id="PTHR42852:SF17">
    <property type="entry name" value="THIOREDOXIN-LIKE PROTEIN HI_1115"/>
    <property type="match status" value="1"/>
</dbReference>
<organism evidence="3 4">
    <name type="scientific">Sulfurimonas aquatica</name>
    <dbReference type="NCBI Taxonomy" id="2672570"/>
    <lineage>
        <taxon>Bacteria</taxon>
        <taxon>Pseudomonadati</taxon>
        <taxon>Campylobacterota</taxon>
        <taxon>Epsilonproteobacteria</taxon>
        <taxon>Campylobacterales</taxon>
        <taxon>Sulfurimonadaceae</taxon>
        <taxon>Sulfurimonas</taxon>
    </lineage>
</organism>